<keyword evidence="3" id="KW-0731">Sigma factor</keyword>
<comment type="caution">
    <text evidence="8">The sequence shown here is derived from an EMBL/GenBank/DDBJ whole genome shotgun (WGS) entry which is preliminary data.</text>
</comment>
<dbReference type="InterPro" id="IPR014284">
    <property type="entry name" value="RNA_pol_sigma-70_dom"/>
</dbReference>
<accession>A0A0T5PF32</accession>
<dbReference type="InterPro" id="IPR013325">
    <property type="entry name" value="RNA_pol_sigma_r2"/>
</dbReference>
<dbReference type="InterPro" id="IPR007627">
    <property type="entry name" value="RNA_pol_sigma70_r2"/>
</dbReference>
<dbReference type="Pfam" id="PF04542">
    <property type="entry name" value="Sigma70_r2"/>
    <property type="match status" value="1"/>
</dbReference>
<dbReference type="RefSeq" id="WP_057812684.1">
    <property type="nucleotide sequence ID" value="NZ_CAXRJZ010000075.1"/>
</dbReference>
<dbReference type="Gene3D" id="1.10.10.10">
    <property type="entry name" value="Winged helix-like DNA-binding domain superfamily/Winged helix DNA-binding domain"/>
    <property type="match status" value="1"/>
</dbReference>
<dbReference type="GO" id="GO:0003677">
    <property type="term" value="F:DNA binding"/>
    <property type="evidence" value="ECO:0007669"/>
    <property type="project" value="InterPro"/>
</dbReference>
<evidence type="ECO:0000313" key="8">
    <source>
        <dbReference type="EMBL" id="KRS19608.1"/>
    </source>
</evidence>
<dbReference type="SUPFAM" id="SSF88659">
    <property type="entry name" value="Sigma3 and sigma4 domains of RNA polymerase sigma factors"/>
    <property type="match status" value="1"/>
</dbReference>
<proteinExistence type="inferred from homology"/>
<evidence type="ECO:0000259" key="6">
    <source>
        <dbReference type="Pfam" id="PF04542"/>
    </source>
</evidence>
<dbReference type="InterPro" id="IPR013249">
    <property type="entry name" value="RNA_pol_sigma70_r4_t2"/>
</dbReference>
<feature type="region of interest" description="Disordered" evidence="5">
    <location>
        <begin position="133"/>
        <end position="153"/>
    </location>
</feature>
<dbReference type="GO" id="GO:0006352">
    <property type="term" value="P:DNA-templated transcription initiation"/>
    <property type="evidence" value="ECO:0007669"/>
    <property type="project" value="InterPro"/>
</dbReference>
<dbReference type="GO" id="GO:0016987">
    <property type="term" value="F:sigma factor activity"/>
    <property type="evidence" value="ECO:0007669"/>
    <property type="project" value="UniProtKB-KW"/>
</dbReference>
<keyword evidence="2" id="KW-0805">Transcription regulation</keyword>
<dbReference type="InterPro" id="IPR039425">
    <property type="entry name" value="RNA_pol_sigma-70-like"/>
</dbReference>
<evidence type="ECO:0000313" key="9">
    <source>
        <dbReference type="Proteomes" id="UP000051401"/>
    </source>
</evidence>
<keyword evidence="9" id="KW-1185">Reference proteome</keyword>
<dbReference type="AlphaFoldDB" id="A0A0T5PF32"/>
<name>A0A0T5PF32_9RHOB</name>
<evidence type="ECO:0000256" key="5">
    <source>
        <dbReference type="SAM" id="MobiDB-lite"/>
    </source>
</evidence>
<dbReference type="InterPro" id="IPR036388">
    <property type="entry name" value="WH-like_DNA-bd_sf"/>
</dbReference>
<feature type="domain" description="RNA polymerase sigma-70 region 2" evidence="6">
    <location>
        <begin position="66"/>
        <end position="134"/>
    </location>
</feature>
<evidence type="ECO:0000256" key="4">
    <source>
        <dbReference type="ARBA" id="ARBA00023163"/>
    </source>
</evidence>
<dbReference type="PANTHER" id="PTHR43133">
    <property type="entry name" value="RNA POLYMERASE ECF-TYPE SIGMA FACTO"/>
    <property type="match status" value="1"/>
</dbReference>
<sequence>MYSETAPLEEPVVSPAVVGRAMPRRNQITVTEPVKVKDETEHPGLEWSECILRIRESRDKAAFAALFRHFAPRVKAFLMRSGADAALAEECSQEVMAAVWQKAHLFDPSRASAATWIFTIARNRKIDALRKMKRPEPEDLPWGPEQEPDQEDTLALQQESEKLEEAVAALPAKQRELIEKAYFGDLSHREIADQTGLPLGTIKSRIRLALDRLRHAMK</sequence>
<dbReference type="NCBIfam" id="TIGR02937">
    <property type="entry name" value="sigma70-ECF"/>
    <property type="match status" value="1"/>
</dbReference>
<dbReference type="InterPro" id="IPR013324">
    <property type="entry name" value="RNA_pol_sigma_r3/r4-like"/>
</dbReference>
<gene>
    <name evidence="8" type="ORF">XM52_01850</name>
</gene>
<evidence type="ECO:0000259" key="7">
    <source>
        <dbReference type="Pfam" id="PF08281"/>
    </source>
</evidence>
<evidence type="ECO:0000256" key="1">
    <source>
        <dbReference type="ARBA" id="ARBA00010641"/>
    </source>
</evidence>
<dbReference type="OrthoDB" id="9784272at2"/>
<dbReference type="Proteomes" id="UP000051401">
    <property type="component" value="Unassembled WGS sequence"/>
</dbReference>
<dbReference type="PATRIC" id="fig|540747.5.peg.373"/>
<keyword evidence="4" id="KW-0804">Transcription</keyword>
<comment type="similarity">
    <text evidence="1">Belongs to the sigma-70 factor family. ECF subfamily.</text>
</comment>
<protein>
    <submittedName>
        <fullName evidence="8">RNA polymerase sigma factor RpoE</fullName>
    </submittedName>
</protein>
<evidence type="ECO:0000256" key="2">
    <source>
        <dbReference type="ARBA" id="ARBA00023015"/>
    </source>
</evidence>
<dbReference type="Pfam" id="PF08281">
    <property type="entry name" value="Sigma70_r4_2"/>
    <property type="match status" value="1"/>
</dbReference>
<dbReference type="CDD" id="cd06171">
    <property type="entry name" value="Sigma70_r4"/>
    <property type="match status" value="1"/>
</dbReference>
<dbReference type="SUPFAM" id="SSF88946">
    <property type="entry name" value="Sigma2 domain of RNA polymerase sigma factors"/>
    <property type="match status" value="1"/>
</dbReference>
<feature type="domain" description="RNA polymerase sigma factor 70 region 4 type 2" evidence="7">
    <location>
        <begin position="161"/>
        <end position="213"/>
    </location>
</feature>
<reference evidence="8 9" key="1">
    <citation type="submission" date="2015-04" db="EMBL/GenBank/DDBJ databases">
        <title>The draft genome sequence of Roseovarius indicus B108T.</title>
        <authorList>
            <person name="Li G."/>
            <person name="Lai Q."/>
            <person name="Shao Z."/>
            <person name="Yan P."/>
        </authorList>
    </citation>
    <scope>NUCLEOTIDE SEQUENCE [LARGE SCALE GENOMIC DNA]</scope>
    <source>
        <strain evidence="8 9">B108</strain>
    </source>
</reference>
<organism evidence="8 9">
    <name type="scientific">Roseovarius indicus</name>
    <dbReference type="NCBI Taxonomy" id="540747"/>
    <lineage>
        <taxon>Bacteria</taxon>
        <taxon>Pseudomonadati</taxon>
        <taxon>Pseudomonadota</taxon>
        <taxon>Alphaproteobacteria</taxon>
        <taxon>Rhodobacterales</taxon>
        <taxon>Roseobacteraceae</taxon>
        <taxon>Roseovarius</taxon>
    </lineage>
</organism>
<evidence type="ECO:0000256" key="3">
    <source>
        <dbReference type="ARBA" id="ARBA00023082"/>
    </source>
</evidence>
<dbReference type="Gene3D" id="1.10.1740.10">
    <property type="match status" value="1"/>
</dbReference>
<dbReference type="STRING" id="540747.SAMN04488031_102603"/>
<dbReference type="PANTHER" id="PTHR43133:SF62">
    <property type="entry name" value="RNA POLYMERASE SIGMA FACTOR SIGZ"/>
    <property type="match status" value="1"/>
</dbReference>
<dbReference type="EMBL" id="LAXI01000001">
    <property type="protein sequence ID" value="KRS19608.1"/>
    <property type="molecule type" value="Genomic_DNA"/>
</dbReference>